<keyword evidence="5" id="KW-0007">Acetylation</keyword>
<accession>R4WJT3</accession>
<reference evidence="14" key="1">
    <citation type="journal article" date="2013" name="PLoS ONE">
        <title>Gene expression in gut symbiotic organ of stinkbug affected by extracellular bacterial symbiont.</title>
        <authorList>
            <person name="Futahashi R."/>
            <person name="Tanaka K."/>
            <person name="Tanahashi M."/>
            <person name="Nikoh N."/>
            <person name="Kikuchi Y."/>
            <person name="Lee B.L."/>
            <person name="Fukatsu T."/>
        </authorList>
    </citation>
    <scope>NUCLEOTIDE SEQUENCE</scope>
    <source>
        <tissue evidence="14">Midgut</tissue>
    </source>
</reference>
<evidence type="ECO:0000256" key="2">
    <source>
        <dbReference type="ARBA" id="ARBA00005854"/>
    </source>
</evidence>
<keyword evidence="10" id="KW-0028">Amino-acid biosynthesis</keyword>
<evidence type="ECO:0000256" key="3">
    <source>
        <dbReference type="ARBA" id="ARBA00011881"/>
    </source>
</evidence>
<dbReference type="CDD" id="cd12173">
    <property type="entry name" value="PGDH_4"/>
    <property type="match status" value="1"/>
</dbReference>
<feature type="domain" description="D-3-phosphoglycerate dehydrogenase ASB" evidence="13">
    <location>
        <begin position="334"/>
        <end position="436"/>
    </location>
</feature>
<comment type="similarity">
    <text evidence="2 10">Belongs to the D-isomer specific 2-hydroxyacid dehydrogenase family.</text>
</comment>
<keyword evidence="6 10" id="KW-0560">Oxidoreductase</keyword>
<evidence type="ECO:0000256" key="4">
    <source>
        <dbReference type="ARBA" id="ARBA00022553"/>
    </source>
</evidence>
<dbReference type="Gene3D" id="3.30.1330.90">
    <property type="entry name" value="D-3-phosphoglycerate dehydrogenase, domain 3"/>
    <property type="match status" value="1"/>
</dbReference>
<comment type="subunit">
    <text evidence="3">Homotetramer.</text>
</comment>
<dbReference type="InterPro" id="IPR045626">
    <property type="entry name" value="PGDH_ASB_dom"/>
</dbReference>
<feature type="domain" description="D-isomer specific 2-hydroxyacid dehydrogenase catalytic" evidence="11">
    <location>
        <begin position="8"/>
        <end position="316"/>
    </location>
</feature>
<evidence type="ECO:0000313" key="14">
    <source>
        <dbReference type="EMBL" id="BAN21080.1"/>
    </source>
</evidence>
<evidence type="ECO:0000256" key="5">
    <source>
        <dbReference type="ARBA" id="ARBA00022990"/>
    </source>
</evidence>
<dbReference type="PANTHER" id="PTHR42938:SF22">
    <property type="entry name" value="D-3-PHOSPHOGLYCERATE DEHYDROGENASE"/>
    <property type="match status" value="1"/>
</dbReference>
<dbReference type="PROSITE" id="PS00065">
    <property type="entry name" value="D_2_HYDROXYACID_DH_1"/>
    <property type="match status" value="1"/>
</dbReference>
<dbReference type="NCBIfam" id="TIGR01327">
    <property type="entry name" value="PGDH"/>
    <property type="match status" value="1"/>
</dbReference>
<dbReference type="AlphaFoldDB" id="R4WJT3"/>
<dbReference type="UniPathway" id="UPA00135">
    <property type="reaction ID" value="UER00196"/>
</dbReference>
<evidence type="ECO:0000259" key="11">
    <source>
        <dbReference type="Pfam" id="PF00389"/>
    </source>
</evidence>
<dbReference type="SUPFAM" id="SSF143548">
    <property type="entry name" value="Serine metabolism enzymes domain"/>
    <property type="match status" value="1"/>
</dbReference>
<dbReference type="EC" id="1.1.1.95" evidence="10"/>
<evidence type="ECO:0000256" key="8">
    <source>
        <dbReference type="ARBA" id="ARBA00023299"/>
    </source>
</evidence>
<protein>
    <recommendedName>
        <fullName evidence="10">D-3-phosphoglycerate dehydrogenase</fullName>
        <ecNumber evidence="10">1.1.1.95</ecNumber>
    </recommendedName>
</protein>
<keyword evidence="8 10" id="KW-0718">Serine biosynthesis</keyword>
<comment type="pathway">
    <text evidence="1 10">Amino-acid biosynthesis; L-serine biosynthesis; L-serine from 3-phospho-D-glycerate: step 1/3.</text>
</comment>
<evidence type="ECO:0000256" key="7">
    <source>
        <dbReference type="ARBA" id="ARBA00023027"/>
    </source>
</evidence>
<dbReference type="InterPro" id="IPR006139">
    <property type="entry name" value="D-isomer_2_OHA_DH_cat_dom"/>
</dbReference>
<comment type="catalytic activity">
    <reaction evidence="9 10">
        <text>(2R)-3-phosphoglycerate + NAD(+) = 3-phosphooxypyruvate + NADH + H(+)</text>
        <dbReference type="Rhea" id="RHEA:12641"/>
        <dbReference type="ChEBI" id="CHEBI:15378"/>
        <dbReference type="ChEBI" id="CHEBI:18110"/>
        <dbReference type="ChEBI" id="CHEBI:57540"/>
        <dbReference type="ChEBI" id="CHEBI:57945"/>
        <dbReference type="ChEBI" id="CHEBI:58272"/>
        <dbReference type="EC" id="1.1.1.95"/>
    </reaction>
</comment>
<dbReference type="Pfam" id="PF19304">
    <property type="entry name" value="PGDH_inter"/>
    <property type="match status" value="1"/>
</dbReference>
<dbReference type="EMBL" id="AK417865">
    <property type="protein sequence ID" value="BAN21080.1"/>
    <property type="molecule type" value="mRNA"/>
</dbReference>
<keyword evidence="4" id="KW-0597">Phosphoprotein</keyword>
<dbReference type="SUPFAM" id="SSF51735">
    <property type="entry name" value="NAD(P)-binding Rossmann-fold domains"/>
    <property type="match status" value="1"/>
</dbReference>
<dbReference type="Gene3D" id="3.40.50.720">
    <property type="entry name" value="NAD(P)-binding Rossmann-like Domain"/>
    <property type="match status" value="2"/>
</dbReference>
<dbReference type="InterPro" id="IPR029752">
    <property type="entry name" value="D-isomer_DH_CS1"/>
</dbReference>
<evidence type="ECO:0000259" key="13">
    <source>
        <dbReference type="Pfam" id="PF19304"/>
    </source>
</evidence>
<dbReference type="Pfam" id="PF00389">
    <property type="entry name" value="2-Hacid_dh"/>
    <property type="match status" value="1"/>
</dbReference>
<feature type="domain" description="D-isomer specific 2-hydroxyacid dehydrogenase NAD-binding" evidence="12">
    <location>
        <begin position="111"/>
        <end position="287"/>
    </location>
</feature>
<organism evidence="14">
    <name type="scientific">Riptortus pedestris</name>
    <name type="common">Bean bug</name>
    <dbReference type="NCBI Taxonomy" id="329032"/>
    <lineage>
        <taxon>Eukaryota</taxon>
        <taxon>Metazoa</taxon>
        <taxon>Ecdysozoa</taxon>
        <taxon>Arthropoda</taxon>
        <taxon>Hexapoda</taxon>
        <taxon>Insecta</taxon>
        <taxon>Pterygota</taxon>
        <taxon>Neoptera</taxon>
        <taxon>Paraneoptera</taxon>
        <taxon>Hemiptera</taxon>
        <taxon>Heteroptera</taxon>
        <taxon>Panheteroptera</taxon>
        <taxon>Pentatomomorpha</taxon>
        <taxon>Coreoidea</taxon>
        <taxon>Alydidae</taxon>
        <taxon>Riptortus</taxon>
    </lineage>
</organism>
<evidence type="ECO:0000259" key="12">
    <source>
        <dbReference type="Pfam" id="PF02826"/>
    </source>
</evidence>
<dbReference type="SUPFAM" id="SSF52283">
    <property type="entry name" value="Formate/glycerate dehydrogenase catalytic domain-like"/>
    <property type="match status" value="1"/>
</dbReference>
<dbReference type="GO" id="GO:0004617">
    <property type="term" value="F:phosphoglycerate dehydrogenase activity"/>
    <property type="evidence" value="ECO:0007669"/>
    <property type="project" value="UniProtKB-EC"/>
</dbReference>
<dbReference type="GO" id="GO:0006564">
    <property type="term" value="P:L-serine biosynthetic process"/>
    <property type="evidence" value="ECO:0007669"/>
    <property type="project" value="UniProtKB-KW"/>
</dbReference>
<dbReference type="Pfam" id="PF02826">
    <property type="entry name" value="2-Hacid_dh_C"/>
    <property type="match status" value="1"/>
</dbReference>
<dbReference type="InterPro" id="IPR006236">
    <property type="entry name" value="PGDH"/>
</dbReference>
<dbReference type="InterPro" id="IPR036291">
    <property type="entry name" value="NAD(P)-bd_dom_sf"/>
</dbReference>
<evidence type="ECO:0000256" key="6">
    <source>
        <dbReference type="ARBA" id="ARBA00023002"/>
    </source>
</evidence>
<dbReference type="FunFam" id="3.40.50.720:FF:000021">
    <property type="entry name" value="D-3-phosphoglycerate dehydrogenase"/>
    <property type="match status" value="1"/>
</dbReference>
<name>R4WJT3_RIPPE</name>
<proteinExistence type="evidence at transcript level"/>
<sequence>MAITLERILISDPVDDVCANLLRSAGLEVRQKNKLTQEQLIQELQDVEALIVRSETKVRADILAAAPKLRVVGRAGTGVDNIDVEAATKKGIIVLNTPGGNSISACELTCALIVALARNVTSGCQSLKEGRWDRKLYTGEELSGKTLAVLGLGRIGREVAARMKGFGMRIVGFDPIVTAEAAAAIGIEKMDLPQIWPVADYVTVHTPLIPQTKNLINEDTLNKCKPGVKIVNVARGGIVDEKALHAALKDGRCGGAALDVWTEEPPKSEWLYDLIKHPKVIATPHLGASTVEAQKRVAVEMAEQIISLAKPGEAIPGVVNAPVLSALRIPSNAAWISLGRDLGNLVGRLYKGHSLSGVSVDIVTSGLDALSFMRTAVSAGVMAGRTENGLNLINAVLLANEAGVKINQTHEPNSSQPIVTIKVTGKISHTVSGTTRGGESWLLSLDDANFTSGVALGPNTLLFQGTNADVDCPNVIGALVKNDVMVTNMAVARGKSAVWIAVQTHSTVISPEIGGLKTY</sequence>
<dbReference type="InterPro" id="IPR006140">
    <property type="entry name" value="D-isomer_DH_NAD-bd"/>
</dbReference>
<dbReference type="GO" id="GO:0051287">
    <property type="term" value="F:NAD binding"/>
    <property type="evidence" value="ECO:0007669"/>
    <property type="project" value="UniProtKB-UniRule"/>
</dbReference>
<evidence type="ECO:0000256" key="1">
    <source>
        <dbReference type="ARBA" id="ARBA00005216"/>
    </source>
</evidence>
<evidence type="ECO:0000256" key="10">
    <source>
        <dbReference type="RuleBase" id="RU363003"/>
    </source>
</evidence>
<dbReference type="PANTHER" id="PTHR42938">
    <property type="entry name" value="FORMATE DEHYDROGENASE 1"/>
    <property type="match status" value="1"/>
</dbReference>
<keyword evidence="7 10" id="KW-0520">NAD</keyword>
<evidence type="ECO:0000256" key="9">
    <source>
        <dbReference type="ARBA" id="ARBA00048731"/>
    </source>
</evidence>
<dbReference type="InterPro" id="IPR029009">
    <property type="entry name" value="ASB_dom_sf"/>
</dbReference>